<dbReference type="InterPro" id="IPR002514">
    <property type="entry name" value="Transposase_8"/>
</dbReference>
<accession>A0ABQ3V6Q4</accession>
<sequence length="103" mass="11877">MSVIRKTYTTEFKMKVVREILREEKTLSRIATEYGTHANVISRWRDQAFAALPGAFNDQVATDQAAKEMAWEKEREELYAEIGHVEYATGLDQKKCGHLLNSR</sequence>
<name>A0ABQ3V6Q4_9CHLR</name>
<dbReference type="Proteomes" id="UP000654345">
    <property type="component" value="Unassembled WGS sequence"/>
</dbReference>
<protein>
    <recommendedName>
        <fullName evidence="3">Transposase</fullName>
    </recommendedName>
</protein>
<evidence type="ECO:0000313" key="1">
    <source>
        <dbReference type="EMBL" id="GHO60926.1"/>
    </source>
</evidence>
<dbReference type="SUPFAM" id="SSF46689">
    <property type="entry name" value="Homeodomain-like"/>
    <property type="match status" value="1"/>
</dbReference>
<dbReference type="Pfam" id="PF01527">
    <property type="entry name" value="HTH_Tnp_1"/>
    <property type="match status" value="1"/>
</dbReference>
<evidence type="ECO:0000313" key="2">
    <source>
        <dbReference type="Proteomes" id="UP000654345"/>
    </source>
</evidence>
<evidence type="ECO:0008006" key="3">
    <source>
        <dbReference type="Google" id="ProtNLM"/>
    </source>
</evidence>
<comment type="caution">
    <text evidence="1">The sequence shown here is derived from an EMBL/GenBank/DDBJ whole genome shotgun (WGS) entry which is preliminary data.</text>
</comment>
<dbReference type="InterPro" id="IPR036388">
    <property type="entry name" value="WH-like_DNA-bd_sf"/>
</dbReference>
<proteinExistence type="predicted"/>
<reference evidence="1 2" key="1">
    <citation type="journal article" date="2021" name="Int. J. Syst. Evol. Microbiol.">
        <title>Reticulibacter mediterranei gen. nov., sp. nov., within the new family Reticulibacteraceae fam. nov., and Ktedonospora formicarum gen. nov., sp. nov., Ktedonobacter robiniae sp. nov., Dictyobacter formicarum sp. nov. and Dictyobacter arantiisoli sp. nov., belonging to the class Ktedonobacteria.</title>
        <authorList>
            <person name="Yabe S."/>
            <person name="Zheng Y."/>
            <person name="Wang C.M."/>
            <person name="Sakai Y."/>
            <person name="Abe K."/>
            <person name="Yokota A."/>
            <person name="Donadio S."/>
            <person name="Cavaletti L."/>
            <person name="Monciardini P."/>
        </authorList>
    </citation>
    <scope>NUCLEOTIDE SEQUENCE [LARGE SCALE GENOMIC DNA]</scope>
    <source>
        <strain evidence="1 2">SOSP1-30</strain>
    </source>
</reference>
<dbReference type="InterPro" id="IPR009057">
    <property type="entry name" value="Homeodomain-like_sf"/>
</dbReference>
<dbReference type="Gene3D" id="1.10.10.10">
    <property type="entry name" value="Winged helix-like DNA-binding domain superfamily/Winged helix DNA-binding domain"/>
    <property type="match status" value="1"/>
</dbReference>
<dbReference type="EMBL" id="BNJG01000007">
    <property type="protein sequence ID" value="GHO60926.1"/>
    <property type="molecule type" value="Genomic_DNA"/>
</dbReference>
<dbReference type="RefSeq" id="WP_201376947.1">
    <property type="nucleotide sequence ID" value="NZ_BNJG01000007.1"/>
</dbReference>
<organism evidence="1 2">
    <name type="scientific">Ktedonobacter robiniae</name>
    <dbReference type="NCBI Taxonomy" id="2778365"/>
    <lineage>
        <taxon>Bacteria</taxon>
        <taxon>Bacillati</taxon>
        <taxon>Chloroflexota</taxon>
        <taxon>Ktedonobacteria</taxon>
        <taxon>Ktedonobacterales</taxon>
        <taxon>Ktedonobacteraceae</taxon>
        <taxon>Ktedonobacter</taxon>
    </lineage>
</organism>
<keyword evidence="2" id="KW-1185">Reference proteome</keyword>
<gene>
    <name evidence="1" type="ORF">KSB_94010</name>
</gene>